<organism evidence="3 4">
    <name type="scientific">Desulfococcus multivorans DSM 2059</name>
    <dbReference type="NCBI Taxonomy" id="1121405"/>
    <lineage>
        <taxon>Bacteria</taxon>
        <taxon>Pseudomonadati</taxon>
        <taxon>Thermodesulfobacteriota</taxon>
        <taxon>Desulfobacteria</taxon>
        <taxon>Desulfobacterales</taxon>
        <taxon>Desulfococcaceae</taxon>
        <taxon>Desulfococcus</taxon>
    </lineage>
</organism>
<comment type="caution">
    <text evidence="3">The sequence shown here is derived from an EMBL/GenBank/DDBJ whole genome shotgun (WGS) entry which is preliminary data.</text>
</comment>
<reference evidence="3 4" key="1">
    <citation type="journal article" date="2013" name="Genome Announc.">
        <title>Draft genome sequences for three mercury-methylating, sulfate-reducing bacteria.</title>
        <authorList>
            <person name="Brown S.D."/>
            <person name="Hurt R.A.Jr."/>
            <person name="Gilmour C.C."/>
            <person name="Elias D.A."/>
        </authorList>
    </citation>
    <scope>NUCLEOTIDE SEQUENCE [LARGE SCALE GENOMIC DNA]</scope>
    <source>
        <strain evidence="3 4">DSM 2059</strain>
    </source>
</reference>
<dbReference type="PRINTS" id="PR00922">
    <property type="entry name" value="DADACBPTASE3"/>
</dbReference>
<dbReference type="STRING" id="897.B2D07_06515"/>
<dbReference type="EMBL" id="ATHJ01000076">
    <property type="protein sequence ID" value="EPR41331.1"/>
    <property type="molecule type" value="Genomic_DNA"/>
</dbReference>
<dbReference type="AlphaFoldDB" id="S7TWB8"/>
<accession>S7TWB8</accession>
<evidence type="ECO:0000256" key="2">
    <source>
        <dbReference type="ARBA" id="ARBA00022801"/>
    </source>
</evidence>
<dbReference type="Proteomes" id="UP000014977">
    <property type="component" value="Unassembled WGS sequence"/>
</dbReference>
<dbReference type="InterPro" id="IPR012338">
    <property type="entry name" value="Beta-lactam/transpept-like"/>
</dbReference>
<proteinExistence type="inferred from homology"/>
<dbReference type="PANTHER" id="PTHR30023">
    <property type="entry name" value="D-ALANYL-D-ALANINE CARBOXYPEPTIDASE"/>
    <property type="match status" value="1"/>
</dbReference>
<dbReference type="MEROPS" id="S13.003"/>
<dbReference type="Pfam" id="PF02113">
    <property type="entry name" value="Peptidase_S13"/>
    <property type="match status" value="2"/>
</dbReference>
<dbReference type="eggNOG" id="COG2027">
    <property type="taxonomic scope" value="Bacteria"/>
</dbReference>
<dbReference type="Gene3D" id="3.40.710.10">
    <property type="entry name" value="DD-peptidase/beta-lactamase superfamily"/>
    <property type="match status" value="2"/>
</dbReference>
<evidence type="ECO:0000256" key="1">
    <source>
        <dbReference type="ARBA" id="ARBA00006096"/>
    </source>
</evidence>
<dbReference type="SUPFAM" id="SSF56601">
    <property type="entry name" value="beta-lactamase/transpeptidase-like"/>
    <property type="match status" value="1"/>
</dbReference>
<comment type="similarity">
    <text evidence="1">Belongs to the peptidase S13 family.</text>
</comment>
<keyword evidence="4" id="KW-1185">Reference proteome</keyword>
<sequence>MNRWFFSLLLLAACHGVRPGATDAFSAVGGEGSKRLNMERQSIARLLGDQDALLAADPAGKTVVSIRADRMLVPASTLKILTALIARHYLGTAFRFKTEFYLDDRNNLKIKGYGDPLLISEVIRNISATMAERIHVFNDLIVDGSWFGAVAVPGITDTLNPYDAPNGALAVNFNTVNFIRLSEHRYVSAEPQTPLLPFILDRIRQSGRTAERIVLSAEKDEAMLYAGHLFRHFLRDAGVRSRGKVKSGVIRPGQDRMVYRYDATYSLDEIIRQLLMYSNNYIANQLLISAGIAVHGPPGTLEKGILAADDYIRTVLKRRDIRMVEGSGISRENRITAACMMKILEAFAPLHDFMREDGGIYYKTGSLTGVKTRVGYVRGKDGSLSPFVLILNTPDKSVDPVMSRLAGLLEQKATR</sequence>
<dbReference type="RefSeq" id="WP_020876543.1">
    <property type="nucleotide sequence ID" value="NZ_ATHJ01000076.1"/>
</dbReference>
<dbReference type="PATRIC" id="fig|1121405.3.peg.1649"/>
<keyword evidence="2" id="KW-0378">Hydrolase</keyword>
<dbReference type="OrthoDB" id="5372081at2"/>
<keyword evidence="3" id="KW-0645">Protease</keyword>
<gene>
    <name evidence="3" type="ORF">dsmv_2112</name>
</gene>
<dbReference type="PANTHER" id="PTHR30023:SF0">
    <property type="entry name" value="PENICILLIN-SENSITIVE CARBOXYPEPTIDASE A"/>
    <property type="match status" value="1"/>
</dbReference>
<evidence type="ECO:0000313" key="3">
    <source>
        <dbReference type="EMBL" id="EPR41331.1"/>
    </source>
</evidence>
<protein>
    <submittedName>
        <fullName evidence="3">Peptidase S13 D-Ala-D-Ala carboxypeptidase C</fullName>
    </submittedName>
</protein>
<dbReference type="InterPro" id="IPR000667">
    <property type="entry name" value="Peptidase_S13"/>
</dbReference>
<name>S7TWB8_DESML</name>
<dbReference type="GO" id="GO:0006508">
    <property type="term" value="P:proteolysis"/>
    <property type="evidence" value="ECO:0007669"/>
    <property type="project" value="InterPro"/>
</dbReference>
<dbReference type="GO" id="GO:0000270">
    <property type="term" value="P:peptidoglycan metabolic process"/>
    <property type="evidence" value="ECO:0007669"/>
    <property type="project" value="TreeGrafter"/>
</dbReference>
<dbReference type="GO" id="GO:0004185">
    <property type="term" value="F:serine-type carboxypeptidase activity"/>
    <property type="evidence" value="ECO:0007669"/>
    <property type="project" value="InterPro"/>
</dbReference>
<dbReference type="Gene3D" id="3.50.80.20">
    <property type="entry name" value="D-Ala-D-Ala carboxypeptidase C, peptidase S13"/>
    <property type="match status" value="1"/>
</dbReference>
<keyword evidence="3" id="KW-0121">Carboxypeptidase</keyword>
<evidence type="ECO:0000313" key="4">
    <source>
        <dbReference type="Proteomes" id="UP000014977"/>
    </source>
</evidence>